<dbReference type="SUPFAM" id="SSF46689">
    <property type="entry name" value="Homeodomain-like"/>
    <property type="match status" value="1"/>
</dbReference>
<gene>
    <name evidence="9" type="ORF">GCM10009096_04670</name>
</gene>
<evidence type="ECO:0000256" key="4">
    <source>
        <dbReference type="ARBA" id="ARBA00023015"/>
    </source>
</evidence>
<dbReference type="CDD" id="cd00009">
    <property type="entry name" value="AAA"/>
    <property type="match status" value="1"/>
</dbReference>
<organism evidence="9 10">
    <name type="scientific">Parasphingorhabdus litoris</name>
    <dbReference type="NCBI Taxonomy" id="394733"/>
    <lineage>
        <taxon>Bacteria</taxon>
        <taxon>Pseudomonadati</taxon>
        <taxon>Pseudomonadota</taxon>
        <taxon>Alphaproteobacteria</taxon>
        <taxon>Sphingomonadales</taxon>
        <taxon>Sphingomonadaceae</taxon>
        <taxon>Parasphingorhabdus</taxon>
    </lineage>
</organism>
<dbReference type="InterPro" id="IPR002197">
    <property type="entry name" value="HTH_Fis"/>
</dbReference>
<evidence type="ECO:0000313" key="10">
    <source>
        <dbReference type="Proteomes" id="UP001500713"/>
    </source>
</evidence>
<dbReference type="PROSITE" id="PS00688">
    <property type="entry name" value="SIGMA54_INTERACT_3"/>
    <property type="match status" value="1"/>
</dbReference>
<sequence>MQQLRMLVKFAGRCNSSIMITGPSGSGKEVVADAIHSISQRASHPNITVNCGALPEQLIESELFGHEKGSFTGAINKHVGLFEQSDGGTIFLDEIGDMPLNMQVKLLRVLESRIVNRVGGNQNIPINVRVIAATHKNLGSSIQGGSFREDLFYRLCVVPIEVPALNERTEDIPALVAHFLKNQTDANPAPIFTAEAYAALQNHDWPGNVRELRNVVERATVFFSGQQVQAHDIAMLVQSDIAPTHNGNGSIPPQSTPAQPVMQQPQFAAAGFGTDHGTDHGTNNQPFAPRAFAAAPAQPSNEIVDLNAHLQNEERRIIMQALEASHGVVSKAARSINIKRTTFIDKMRKHSLDKQMQNETVLAAAF</sequence>
<keyword evidence="4" id="KW-0805">Transcription regulation</keyword>
<reference evidence="9 10" key="1">
    <citation type="journal article" date="2019" name="Int. J. Syst. Evol. Microbiol.">
        <title>The Global Catalogue of Microorganisms (GCM) 10K type strain sequencing project: providing services to taxonomists for standard genome sequencing and annotation.</title>
        <authorList>
            <consortium name="The Broad Institute Genomics Platform"/>
            <consortium name="The Broad Institute Genome Sequencing Center for Infectious Disease"/>
            <person name="Wu L."/>
            <person name="Ma J."/>
        </authorList>
    </citation>
    <scope>NUCLEOTIDE SEQUENCE [LARGE SCALE GENOMIC DNA]</scope>
    <source>
        <strain evidence="9 10">JCM 14162</strain>
    </source>
</reference>
<keyword evidence="5" id="KW-0238">DNA-binding</keyword>
<evidence type="ECO:0000256" key="7">
    <source>
        <dbReference type="ARBA" id="ARBA00023163"/>
    </source>
</evidence>
<evidence type="ECO:0000256" key="5">
    <source>
        <dbReference type="ARBA" id="ARBA00023125"/>
    </source>
</evidence>
<keyword evidence="6" id="KW-0010">Activator</keyword>
<dbReference type="InterPro" id="IPR025943">
    <property type="entry name" value="Sigma_54_int_dom_ATP-bd_2"/>
</dbReference>
<dbReference type="PRINTS" id="PR01590">
    <property type="entry name" value="HTHFIS"/>
</dbReference>
<dbReference type="Gene3D" id="1.10.10.60">
    <property type="entry name" value="Homeodomain-like"/>
    <property type="match status" value="1"/>
</dbReference>
<dbReference type="SMART" id="SM00382">
    <property type="entry name" value="AAA"/>
    <property type="match status" value="1"/>
</dbReference>
<dbReference type="EMBL" id="BAAAEM010000002">
    <property type="protein sequence ID" value="GAA0467017.1"/>
    <property type="molecule type" value="Genomic_DNA"/>
</dbReference>
<dbReference type="InterPro" id="IPR002078">
    <property type="entry name" value="Sigma_54_int"/>
</dbReference>
<evidence type="ECO:0000313" key="9">
    <source>
        <dbReference type="EMBL" id="GAA0467017.1"/>
    </source>
</evidence>
<dbReference type="Gene3D" id="3.40.50.300">
    <property type="entry name" value="P-loop containing nucleotide triphosphate hydrolases"/>
    <property type="match status" value="1"/>
</dbReference>
<name>A0ABN1A427_9SPHN</name>
<evidence type="ECO:0000256" key="2">
    <source>
        <dbReference type="ARBA" id="ARBA00022840"/>
    </source>
</evidence>
<dbReference type="Pfam" id="PF25601">
    <property type="entry name" value="AAA_lid_14"/>
    <property type="match status" value="1"/>
</dbReference>
<dbReference type="PROSITE" id="PS50045">
    <property type="entry name" value="SIGMA54_INTERACT_4"/>
    <property type="match status" value="1"/>
</dbReference>
<dbReference type="PANTHER" id="PTHR32071">
    <property type="entry name" value="TRANSCRIPTIONAL REGULATORY PROTEIN"/>
    <property type="match status" value="1"/>
</dbReference>
<keyword evidence="1" id="KW-0547">Nucleotide-binding</keyword>
<dbReference type="InterPro" id="IPR025944">
    <property type="entry name" value="Sigma_54_int_dom_CS"/>
</dbReference>
<accession>A0ABN1A427</accession>
<dbReference type="InterPro" id="IPR003593">
    <property type="entry name" value="AAA+_ATPase"/>
</dbReference>
<dbReference type="Gene3D" id="1.10.8.60">
    <property type="match status" value="1"/>
</dbReference>
<keyword evidence="2" id="KW-0067">ATP-binding</keyword>
<comment type="caution">
    <text evidence="9">The sequence shown here is derived from an EMBL/GenBank/DDBJ whole genome shotgun (WGS) entry which is preliminary data.</text>
</comment>
<dbReference type="Proteomes" id="UP001500713">
    <property type="component" value="Unassembled WGS sequence"/>
</dbReference>
<evidence type="ECO:0000256" key="1">
    <source>
        <dbReference type="ARBA" id="ARBA00022741"/>
    </source>
</evidence>
<dbReference type="SUPFAM" id="SSF52540">
    <property type="entry name" value="P-loop containing nucleoside triphosphate hydrolases"/>
    <property type="match status" value="1"/>
</dbReference>
<feature type="domain" description="Sigma-54 factor interaction" evidence="8">
    <location>
        <begin position="1"/>
        <end position="221"/>
    </location>
</feature>
<dbReference type="PROSITE" id="PS00676">
    <property type="entry name" value="SIGMA54_INTERACT_2"/>
    <property type="match status" value="1"/>
</dbReference>
<evidence type="ECO:0000259" key="8">
    <source>
        <dbReference type="PROSITE" id="PS50045"/>
    </source>
</evidence>
<dbReference type="InterPro" id="IPR058031">
    <property type="entry name" value="AAA_lid_NorR"/>
</dbReference>
<dbReference type="InterPro" id="IPR027417">
    <property type="entry name" value="P-loop_NTPase"/>
</dbReference>
<keyword evidence="10" id="KW-1185">Reference proteome</keyword>
<evidence type="ECO:0000256" key="3">
    <source>
        <dbReference type="ARBA" id="ARBA00023012"/>
    </source>
</evidence>
<dbReference type="Pfam" id="PF02954">
    <property type="entry name" value="HTH_8"/>
    <property type="match status" value="1"/>
</dbReference>
<keyword evidence="7" id="KW-0804">Transcription</keyword>
<evidence type="ECO:0000256" key="6">
    <source>
        <dbReference type="ARBA" id="ARBA00023159"/>
    </source>
</evidence>
<proteinExistence type="predicted"/>
<dbReference type="Pfam" id="PF00158">
    <property type="entry name" value="Sigma54_activat"/>
    <property type="match status" value="1"/>
</dbReference>
<dbReference type="InterPro" id="IPR009057">
    <property type="entry name" value="Homeodomain-like_sf"/>
</dbReference>
<protein>
    <recommendedName>
        <fullName evidence="8">Sigma-54 factor interaction domain-containing protein</fullName>
    </recommendedName>
</protein>
<keyword evidence="3" id="KW-0902">Two-component regulatory system</keyword>